<reference evidence="1 2" key="1">
    <citation type="journal article" date="2021" name="Appl. Environ. Microbiol.">
        <title>Genetic linkage and physical mapping for an oyster mushroom Pleurotus cornucopiae and QTL analysis for the trait cap color.</title>
        <authorList>
            <person name="Zhang Y."/>
            <person name="Gao W."/>
            <person name="Sonnenberg A."/>
            <person name="Chen Q."/>
            <person name="Zhang J."/>
            <person name="Huang C."/>
        </authorList>
    </citation>
    <scope>NUCLEOTIDE SEQUENCE [LARGE SCALE GENOMIC DNA]</scope>
    <source>
        <strain evidence="1">CCMSSC00406</strain>
    </source>
</reference>
<evidence type="ECO:0000313" key="1">
    <source>
        <dbReference type="EMBL" id="KAG9227916.1"/>
    </source>
</evidence>
<protein>
    <submittedName>
        <fullName evidence="1">Uncharacterized protein</fullName>
    </submittedName>
</protein>
<dbReference type="EMBL" id="WQMT02000001">
    <property type="protein sequence ID" value="KAG9227916.1"/>
    <property type="molecule type" value="Genomic_DNA"/>
</dbReference>
<proteinExistence type="predicted"/>
<organism evidence="1 2">
    <name type="scientific">Pleurotus cornucopiae</name>
    <name type="common">Cornucopia mushroom</name>
    <dbReference type="NCBI Taxonomy" id="5321"/>
    <lineage>
        <taxon>Eukaryota</taxon>
        <taxon>Fungi</taxon>
        <taxon>Dikarya</taxon>
        <taxon>Basidiomycota</taxon>
        <taxon>Agaricomycotina</taxon>
        <taxon>Agaricomycetes</taxon>
        <taxon>Agaricomycetidae</taxon>
        <taxon>Agaricales</taxon>
        <taxon>Pleurotineae</taxon>
        <taxon>Pleurotaceae</taxon>
        <taxon>Pleurotus</taxon>
    </lineage>
</organism>
<dbReference type="Proteomes" id="UP000824881">
    <property type="component" value="Unassembled WGS sequence"/>
</dbReference>
<name>A0ACB7JF34_PLECO</name>
<keyword evidence="2" id="KW-1185">Reference proteome</keyword>
<sequence length="579" mass="62541">MEGRGEDTNALVGDVERSVFPLSRTGTIWIDVYTISFNPGPGGRHPGYGAPSQAIPPQLRRRPLRHCRKTTEDVAARVKLISALLQTVKDDITAFRKSLRVPSPADGGSRVNASSEGPSLGEVSNDIDRAFEEILKRVHEAFPAPDEAAHHAARQHLISHILEGAEIELIKILCAKHNLVGEDALRTFWRGVSPIIASAVVTTGDLAEQHPKLAAFVIAGVIAMLIPESWFTKPLLRLIGFSPVGPAKGSPAAWAQRVFYGANVHTKSVALFLQLILLRNNLYVLGHAARVTSVNHAAPVDPYIYPSVLCHAAPCAPSPSSAFHCFSPLLSVLTVLHPLGRTLPTPSPPSGSPEPPSPFPRYVHSVSSSTVSHGALDLFGGLVDGRASRNDVYLLRAAFADSNGGKGSNETGSLSISASLFETGGAAPSPRVNRPGAIVSSVLVIWGGQTNSGIKVTINTTSVFSTNIIPRNAGRWGVPPRSRCETILDVRRSGTLVDDVGRFVNLLVGISCMDTSYRPRPCPRCAVWARCCLDRRVVLRVWRPGQWVFFNDIWVFNVQPQHIMRIASGLVDRGIWRPA</sequence>
<comment type="caution">
    <text evidence="1">The sequence shown here is derived from an EMBL/GenBank/DDBJ whole genome shotgun (WGS) entry which is preliminary data.</text>
</comment>
<accession>A0ACB7JF34</accession>
<evidence type="ECO:0000313" key="2">
    <source>
        <dbReference type="Proteomes" id="UP000824881"/>
    </source>
</evidence>
<gene>
    <name evidence="1" type="ORF">CCMSSC00406_0009750</name>
</gene>